<accession>A0ABW5QJN1</accession>
<dbReference type="RefSeq" id="WP_386832932.1">
    <property type="nucleotide sequence ID" value="NZ_JBHUNP010000001.1"/>
</dbReference>
<sequence>MATAEAPRSQIYRRLERRNRVVGVLRLAVPAMGLVILVVLIGQIYLSSLGNRFGIDNITVGRDSITVDAPEYSGLLDDGSAYRVAADAAEARLDSTELIDLTAAVLSVNKPDGTTFGAIADEATLDTTRQLVLIEGDAEVEQSTGTTGRFVDSVFDWQAQQLTVTGDVAIDYADGATVRAGELVYDVQRQLWTFSRVTVTLPDTPGPQEKTEND</sequence>
<evidence type="ECO:0000313" key="3">
    <source>
        <dbReference type="Proteomes" id="UP001597521"/>
    </source>
</evidence>
<keyword evidence="1" id="KW-0472">Membrane</keyword>
<keyword evidence="1" id="KW-0812">Transmembrane</keyword>
<evidence type="ECO:0000256" key="1">
    <source>
        <dbReference type="SAM" id="Phobius"/>
    </source>
</evidence>
<keyword evidence="1" id="KW-1133">Transmembrane helix</keyword>
<dbReference type="EMBL" id="JBHUNP010000001">
    <property type="protein sequence ID" value="MFD2647902.1"/>
    <property type="molecule type" value="Genomic_DNA"/>
</dbReference>
<dbReference type="Proteomes" id="UP001597521">
    <property type="component" value="Unassembled WGS sequence"/>
</dbReference>
<name>A0ABW5QJN1_9HYPH</name>
<gene>
    <name evidence="2" type="ORF">ACFSX5_08870</name>
</gene>
<evidence type="ECO:0000313" key="2">
    <source>
        <dbReference type="EMBL" id="MFD2647902.1"/>
    </source>
</evidence>
<keyword evidence="3" id="KW-1185">Reference proteome</keyword>
<reference evidence="3" key="1">
    <citation type="journal article" date="2019" name="Int. J. Syst. Evol. Microbiol.">
        <title>The Global Catalogue of Microorganisms (GCM) 10K type strain sequencing project: providing services to taxonomists for standard genome sequencing and annotation.</title>
        <authorList>
            <consortium name="The Broad Institute Genomics Platform"/>
            <consortium name="The Broad Institute Genome Sequencing Center for Infectious Disease"/>
            <person name="Wu L."/>
            <person name="Ma J."/>
        </authorList>
    </citation>
    <scope>NUCLEOTIDE SEQUENCE [LARGE SCALE GENOMIC DNA]</scope>
    <source>
        <strain evidence="3">CCM 7427</strain>
    </source>
</reference>
<protein>
    <recommendedName>
        <fullName evidence="4">LPS export ABC transporter periplasmic protein LptC</fullName>
    </recommendedName>
</protein>
<comment type="caution">
    <text evidence="2">The sequence shown here is derived from an EMBL/GenBank/DDBJ whole genome shotgun (WGS) entry which is preliminary data.</text>
</comment>
<organism evidence="2 3">
    <name type="scientific">Devosia albogilva</name>
    <dbReference type="NCBI Taxonomy" id="429726"/>
    <lineage>
        <taxon>Bacteria</taxon>
        <taxon>Pseudomonadati</taxon>
        <taxon>Pseudomonadota</taxon>
        <taxon>Alphaproteobacteria</taxon>
        <taxon>Hyphomicrobiales</taxon>
        <taxon>Devosiaceae</taxon>
        <taxon>Devosia</taxon>
    </lineage>
</organism>
<proteinExistence type="predicted"/>
<feature type="transmembrane region" description="Helical" evidence="1">
    <location>
        <begin position="21"/>
        <end position="46"/>
    </location>
</feature>
<evidence type="ECO:0008006" key="4">
    <source>
        <dbReference type="Google" id="ProtNLM"/>
    </source>
</evidence>